<evidence type="ECO:0000256" key="10">
    <source>
        <dbReference type="ARBA" id="ARBA00022984"/>
    </source>
</evidence>
<keyword evidence="7" id="KW-0732">Signal</keyword>
<evidence type="ECO:0000256" key="9">
    <source>
        <dbReference type="ARBA" id="ARBA00022960"/>
    </source>
</evidence>
<keyword evidence="16" id="KW-1185">Reference proteome</keyword>
<dbReference type="InterPro" id="IPR012907">
    <property type="entry name" value="Peptidase_S11_C"/>
</dbReference>
<dbReference type="Proteomes" id="UP000824280">
    <property type="component" value="Chromosome"/>
</dbReference>
<evidence type="ECO:0000259" key="14">
    <source>
        <dbReference type="SMART" id="SM00936"/>
    </source>
</evidence>
<evidence type="ECO:0000256" key="13">
    <source>
        <dbReference type="RuleBase" id="RU004016"/>
    </source>
</evidence>
<dbReference type="EC" id="3.4.16.4" evidence="4"/>
<keyword evidence="6" id="KW-0645">Protease</keyword>
<organism evidence="15 16">
    <name type="scientific">Qipengyuania psychrotolerans</name>
    <dbReference type="NCBI Taxonomy" id="2867238"/>
    <lineage>
        <taxon>Bacteria</taxon>
        <taxon>Pseudomonadati</taxon>
        <taxon>Pseudomonadota</taxon>
        <taxon>Alphaproteobacteria</taxon>
        <taxon>Sphingomonadales</taxon>
        <taxon>Erythrobacteraceae</taxon>
        <taxon>Qipengyuania</taxon>
    </lineage>
</organism>
<dbReference type="Pfam" id="PF07943">
    <property type="entry name" value="PBP5_C"/>
    <property type="match status" value="1"/>
</dbReference>
<evidence type="ECO:0000256" key="11">
    <source>
        <dbReference type="ARBA" id="ARBA00023316"/>
    </source>
</evidence>
<dbReference type="SUPFAM" id="SSF69189">
    <property type="entry name" value="Penicillin-binding protein associated domain"/>
    <property type="match status" value="1"/>
</dbReference>
<sequence>MLAAVAAVAAQPAVARTTPDVAPPSPEDAPIAYLLDLTSGQVLLAREADRRFMPASITKVMTTFLAFEWMEEGKLLPQQTFTVRPETWSDWNNRGSTMFLSNRARVTVDDLVHGVTTVSANDGAAVLADSAAGSIEEWVEAMNAKAREIGMKDSHFGTPNGWMDEGATFVTAVDLATLASAMLRRHPSKYNHFVGKTEFTYNGITQPNHDPISGSVRGADGIKTGFTNQAGYGFLGSAERNGRRLVMVVAASPRGRTRDRASRDLLEWGFSQFEQRRLFVPGSKVTDAEVQGGNSTQVGLIAPRGVYLSMPRDQQTDATFRIEYSGPLRAPIMKGEEIAHLVVTIEGMPEARVPLEAETDVDEAGVFGRIVNGIRGWLP</sequence>
<evidence type="ECO:0000313" key="16">
    <source>
        <dbReference type="Proteomes" id="UP000824280"/>
    </source>
</evidence>
<evidence type="ECO:0000256" key="2">
    <source>
        <dbReference type="ARBA" id="ARBA00004752"/>
    </source>
</evidence>
<comment type="function">
    <text evidence="1">Removes C-terminal D-alanyl residues from sugar-peptide cell wall precursors.</text>
</comment>
<evidence type="ECO:0000256" key="1">
    <source>
        <dbReference type="ARBA" id="ARBA00003217"/>
    </source>
</evidence>
<dbReference type="InterPro" id="IPR018044">
    <property type="entry name" value="Peptidase_S11"/>
</dbReference>
<evidence type="ECO:0000313" key="15">
    <source>
        <dbReference type="EMBL" id="QZD88259.1"/>
    </source>
</evidence>
<dbReference type="GO" id="GO:0004180">
    <property type="term" value="F:carboxypeptidase activity"/>
    <property type="evidence" value="ECO:0007669"/>
    <property type="project" value="UniProtKB-KW"/>
</dbReference>
<dbReference type="Pfam" id="PF00768">
    <property type="entry name" value="Peptidase_S11"/>
    <property type="match status" value="1"/>
</dbReference>
<dbReference type="SUPFAM" id="SSF56601">
    <property type="entry name" value="beta-lactamase/transpeptidase-like"/>
    <property type="match status" value="1"/>
</dbReference>
<evidence type="ECO:0000256" key="8">
    <source>
        <dbReference type="ARBA" id="ARBA00022801"/>
    </source>
</evidence>
<keyword evidence="10" id="KW-0573">Peptidoglycan synthesis</keyword>
<gene>
    <name evidence="15" type="ORF">K3166_06220</name>
</gene>
<dbReference type="InterPro" id="IPR012338">
    <property type="entry name" value="Beta-lactam/transpept-like"/>
</dbReference>
<dbReference type="Gene3D" id="2.60.410.10">
    <property type="entry name" value="D-Ala-D-Ala carboxypeptidase, C-terminal domain"/>
    <property type="match status" value="1"/>
</dbReference>
<dbReference type="SMART" id="SM00936">
    <property type="entry name" value="PBP5_C"/>
    <property type="match status" value="1"/>
</dbReference>
<evidence type="ECO:0000256" key="4">
    <source>
        <dbReference type="ARBA" id="ARBA00012448"/>
    </source>
</evidence>
<reference evidence="15 16" key="1">
    <citation type="submission" date="2021-08" db="EMBL/GenBank/DDBJ databases">
        <title>Comparative Genomics Analysis of the Genus Qipengyuania Reveals Extensive Genetic Diversity and Metabolic Versatility, Including the Description of Fifteen Novel Species.</title>
        <authorList>
            <person name="Liu Y."/>
        </authorList>
    </citation>
    <scope>NUCLEOTIDE SEQUENCE [LARGE SCALE GENOMIC DNA]</scope>
    <source>
        <strain evidence="15 16">1XM2-8</strain>
    </source>
</reference>
<evidence type="ECO:0000256" key="3">
    <source>
        <dbReference type="ARBA" id="ARBA00007164"/>
    </source>
</evidence>
<feature type="domain" description="Peptidase S11 D-Ala-D-Ala carboxypeptidase A C-terminal" evidence="14">
    <location>
        <begin position="273"/>
        <end position="363"/>
    </location>
</feature>
<keyword evidence="8" id="KW-0378">Hydrolase</keyword>
<keyword evidence="5 15" id="KW-0121">Carboxypeptidase</keyword>
<dbReference type="InterPro" id="IPR001967">
    <property type="entry name" value="Peptidase_S11_N"/>
</dbReference>
<keyword evidence="11" id="KW-0961">Cell wall biogenesis/degradation</keyword>
<dbReference type="InterPro" id="IPR015956">
    <property type="entry name" value="Peniciliin-bd_prot_C_sf"/>
</dbReference>
<accession>A0ABX8ZKN8</accession>
<comment type="pathway">
    <text evidence="2">Cell wall biogenesis; peptidoglycan biosynthesis.</text>
</comment>
<comment type="catalytic activity">
    <reaction evidence="12">
        <text>Preferential cleavage: (Ac)2-L-Lys-D-Ala-|-D-Ala. Also transpeptidation of peptidyl-alanyl moieties that are N-acyl substituents of D-alanine.</text>
        <dbReference type="EC" id="3.4.16.4"/>
    </reaction>
</comment>
<dbReference type="PRINTS" id="PR00725">
    <property type="entry name" value="DADACBPTASE1"/>
</dbReference>
<dbReference type="PANTHER" id="PTHR21581">
    <property type="entry name" value="D-ALANYL-D-ALANINE CARBOXYPEPTIDASE"/>
    <property type="match status" value="1"/>
</dbReference>
<comment type="similarity">
    <text evidence="3 13">Belongs to the peptidase S11 family.</text>
</comment>
<dbReference type="Gene3D" id="3.40.710.10">
    <property type="entry name" value="DD-peptidase/beta-lactamase superfamily"/>
    <property type="match status" value="1"/>
</dbReference>
<dbReference type="InterPro" id="IPR037167">
    <property type="entry name" value="Peptidase_S11_C_sf"/>
</dbReference>
<name>A0ABX8ZKN8_9SPHN</name>
<evidence type="ECO:0000256" key="7">
    <source>
        <dbReference type="ARBA" id="ARBA00022729"/>
    </source>
</evidence>
<evidence type="ECO:0000256" key="5">
    <source>
        <dbReference type="ARBA" id="ARBA00022645"/>
    </source>
</evidence>
<proteinExistence type="inferred from homology"/>
<protein>
    <recommendedName>
        <fullName evidence="4">serine-type D-Ala-D-Ala carboxypeptidase</fullName>
        <ecNumber evidence="4">3.4.16.4</ecNumber>
    </recommendedName>
</protein>
<dbReference type="PANTHER" id="PTHR21581:SF6">
    <property type="entry name" value="TRAFFICKING PROTEIN PARTICLE COMPLEX SUBUNIT 12"/>
    <property type="match status" value="1"/>
</dbReference>
<dbReference type="EMBL" id="CP081297">
    <property type="protein sequence ID" value="QZD88259.1"/>
    <property type="molecule type" value="Genomic_DNA"/>
</dbReference>
<evidence type="ECO:0000256" key="12">
    <source>
        <dbReference type="ARBA" id="ARBA00034000"/>
    </source>
</evidence>
<keyword evidence="9" id="KW-0133">Cell shape</keyword>
<evidence type="ECO:0000256" key="6">
    <source>
        <dbReference type="ARBA" id="ARBA00022670"/>
    </source>
</evidence>